<sequence length="83" mass="9057">MEAPCVVGAPENARNRRRAGGPRSIARRHTFASPDVCVTHISHRRRGGSGRCARGDRASMAETDASPRTNVWPRHMVGHRSAS</sequence>
<feature type="compositionally biased region" description="Basic residues" evidence="1">
    <location>
        <begin position="15"/>
        <end position="27"/>
    </location>
</feature>
<evidence type="ECO:0000313" key="2">
    <source>
        <dbReference type="EMBL" id="GAA4494082.1"/>
    </source>
</evidence>
<dbReference type="Proteomes" id="UP001500503">
    <property type="component" value="Unassembled WGS sequence"/>
</dbReference>
<evidence type="ECO:0000256" key="1">
    <source>
        <dbReference type="SAM" id="MobiDB-lite"/>
    </source>
</evidence>
<comment type="caution">
    <text evidence="2">The sequence shown here is derived from an EMBL/GenBank/DDBJ whole genome shotgun (WGS) entry which is preliminary data.</text>
</comment>
<feature type="region of interest" description="Disordered" evidence="1">
    <location>
        <begin position="42"/>
        <end position="83"/>
    </location>
</feature>
<reference evidence="3" key="1">
    <citation type="journal article" date="2019" name="Int. J. Syst. Evol. Microbiol.">
        <title>The Global Catalogue of Microorganisms (GCM) 10K type strain sequencing project: providing services to taxonomists for standard genome sequencing and annotation.</title>
        <authorList>
            <consortium name="The Broad Institute Genomics Platform"/>
            <consortium name="The Broad Institute Genome Sequencing Center for Infectious Disease"/>
            <person name="Wu L."/>
            <person name="Ma J."/>
        </authorList>
    </citation>
    <scope>NUCLEOTIDE SEQUENCE [LARGE SCALE GENOMIC DNA]</scope>
    <source>
        <strain evidence="3">JCM 17933</strain>
    </source>
</reference>
<feature type="region of interest" description="Disordered" evidence="1">
    <location>
        <begin position="1"/>
        <end position="27"/>
    </location>
</feature>
<organism evidence="2 3">
    <name type="scientific">Actinoallomurus oryzae</name>
    <dbReference type="NCBI Taxonomy" id="502180"/>
    <lineage>
        <taxon>Bacteria</taxon>
        <taxon>Bacillati</taxon>
        <taxon>Actinomycetota</taxon>
        <taxon>Actinomycetes</taxon>
        <taxon>Streptosporangiales</taxon>
        <taxon>Thermomonosporaceae</taxon>
        <taxon>Actinoallomurus</taxon>
    </lineage>
</organism>
<name>A0ABP8PX95_9ACTN</name>
<proteinExistence type="predicted"/>
<evidence type="ECO:0000313" key="3">
    <source>
        <dbReference type="Proteomes" id="UP001500503"/>
    </source>
</evidence>
<dbReference type="EMBL" id="BAABHF010000019">
    <property type="protein sequence ID" value="GAA4494082.1"/>
    <property type="molecule type" value="Genomic_DNA"/>
</dbReference>
<protein>
    <submittedName>
        <fullName evidence="2">Uncharacterized protein</fullName>
    </submittedName>
</protein>
<keyword evidence="3" id="KW-1185">Reference proteome</keyword>
<gene>
    <name evidence="2" type="ORF">GCM10023191_032650</name>
</gene>
<accession>A0ABP8PX95</accession>